<protein>
    <recommendedName>
        <fullName evidence="6">Flavonol synthase</fullName>
    </recommendedName>
</protein>
<evidence type="ECO:0000256" key="1">
    <source>
        <dbReference type="ARBA" id="ARBA00008056"/>
    </source>
</evidence>
<dbReference type="EMBL" id="JAGSXJ010000038">
    <property type="protein sequence ID" value="KAH6665295.1"/>
    <property type="molecule type" value="Genomic_DNA"/>
</dbReference>
<evidence type="ECO:0008006" key="6">
    <source>
        <dbReference type="Google" id="ProtNLM"/>
    </source>
</evidence>
<sequence length="380" mass="43220">MPSAVQLYQYTHVPETKEKLDWADRMTLDSWQLTPTNFFAVPAIDLAQYGTEEGNAALAKTLLEAIRTKGFFYVTNFGISQDDVDTQFSLGQQFYELPIEEKLKYQPDLDSGDYNGYRPGGRRVLSGGIKDKTEVWNMATKDGHITQPLPELLEEKKALIESFAKELHDKVLDPLLHLIAISLELPPDFFTKVHRWDVHDESHLRYMKYSKFSPEELERLSDGLWSLGHTDLGTITLLFRQPVAALQIKDHETGEWKWAKPLDGSLTVNTCDALSFLTGGYIKSTVHRVSAPPKDQQHVDRLGLLYFARPQNDLVLRTIDSPVLKRAGATQNEFERGGYPVPTMGEFTTLKQTWQQRKTGAYKEEDGKEILPGFKGQYHA</sequence>
<accession>A0A9P8V180</accession>
<dbReference type="InterPro" id="IPR050231">
    <property type="entry name" value="Iron_ascorbate_oxido_reductase"/>
</dbReference>
<evidence type="ECO:0000259" key="3">
    <source>
        <dbReference type="Pfam" id="PF14226"/>
    </source>
</evidence>
<dbReference type="InterPro" id="IPR044861">
    <property type="entry name" value="IPNS-like_FE2OG_OXY"/>
</dbReference>
<feature type="domain" description="Isopenicillin N synthase-like Fe(2+) 2OG dioxygenase" evidence="2">
    <location>
        <begin position="228"/>
        <end position="309"/>
    </location>
</feature>
<keyword evidence="5" id="KW-1185">Reference proteome</keyword>
<dbReference type="Pfam" id="PF03171">
    <property type="entry name" value="2OG-FeII_Oxy"/>
    <property type="match status" value="1"/>
</dbReference>
<dbReference type="Gene3D" id="2.60.120.330">
    <property type="entry name" value="B-lactam Antibiotic, Isopenicillin N Synthase, Chain"/>
    <property type="match status" value="1"/>
</dbReference>
<dbReference type="FunFam" id="2.60.120.330:FF:000040">
    <property type="entry name" value="Chromosome 21, whole genome shotgun sequence"/>
    <property type="match status" value="1"/>
</dbReference>
<reference evidence="4" key="1">
    <citation type="journal article" date="2021" name="Nat. Commun.">
        <title>Genetic determinants of endophytism in the Arabidopsis root mycobiome.</title>
        <authorList>
            <person name="Mesny F."/>
            <person name="Miyauchi S."/>
            <person name="Thiergart T."/>
            <person name="Pickel B."/>
            <person name="Atanasova L."/>
            <person name="Karlsson M."/>
            <person name="Huettel B."/>
            <person name="Barry K.W."/>
            <person name="Haridas S."/>
            <person name="Chen C."/>
            <person name="Bauer D."/>
            <person name="Andreopoulos W."/>
            <person name="Pangilinan J."/>
            <person name="LaButti K."/>
            <person name="Riley R."/>
            <person name="Lipzen A."/>
            <person name="Clum A."/>
            <person name="Drula E."/>
            <person name="Henrissat B."/>
            <person name="Kohler A."/>
            <person name="Grigoriev I.V."/>
            <person name="Martin F.M."/>
            <person name="Hacquard S."/>
        </authorList>
    </citation>
    <scope>NUCLEOTIDE SEQUENCE</scope>
    <source>
        <strain evidence="4">MPI-SDFR-AT-0117</strain>
    </source>
</reference>
<dbReference type="PANTHER" id="PTHR47990">
    <property type="entry name" value="2-OXOGLUTARATE (2OG) AND FE(II)-DEPENDENT OXYGENASE SUPERFAMILY PROTEIN-RELATED"/>
    <property type="match status" value="1"/>
</dbReference>
<dbReference type="PRINTS" id="PR00682">
    <property type="entry name" value="IPNSYNTHASE"/>
</dbReference>
<dbReference type="AlphaFoldDB" id="A0A9P8V180"/>
<gene>
    <name evidence="4" type="ORF">F5X68DRAFT_143720</name>
</gene>
<dbReference type="SUPFAM" id="SSF51197">
    <property type="entry name" value="Clavaminate synthase-like"/>
    <property type="match status" value="1"/>
</dbReference>
<evidence type="ECO:0000259" key="2">
    <source>
        <dbReference type="Pfam" id="PF03171"/>
    </source>
</evidence>
<dbReference type="Pfam" id="PF14226">
    <property type="entry name" value="DIOX_N"/>
    <property type="match status" value="1"/>
</dbReference>
<comment type="caution">
    <text evidence="4">The sequence shown here is derived from an EMBL/GenBank/DDBJ whole genome shotgun (WGS) entry which is preliminary data.</text>
</comment>
<organism evidence="4 5">
    <name type="scientific">Plectosphaerella plurivora</name>
    <dbReference type="NCBI Taxonomy" id="936078"/>
    <lineage>
        <taxon>Eukaryota</taxon>
        <taxon>Fungi</taxon>
        <taxon>Dikarya</taxon>
        <taxon>Ascomycota</taxon>
        <taxon>Pezizomycotina</taxon>
        <taxon>Sordariomycetes</taxon>
        <taxon>Hypocreomycetidae</taxon>
        <taxon>Glomerellales</taxon>
        <taxon>Plectosphaerellaceae</taxon>
        <taxon>Plectosphaerella</taxon>
    </lineage>
</organism>
<comment type="similarity">
    <text evidence="1">Belongs to the iron/ascorbate-dependent oxidoreductase family.</text>
</comment>
<dbReference type="OrthoDB" id="406156at2759"/>
<dbReference type="InterPro" id="IPR027443">
    <property type="entry name" value="IPNS-like_sf"/>
</dbReference>
<evidence type="ECO:0000313" key="4">
    <source>
        <dbReference type="EMBL" id="KAH6665295.1"/>
    </source>
</evidence>
<dbReference type="Proteomes" id="UP000770015">
    <property type="component" value="Unassembled WGS sequence"/>
</dbReference>
<dbReference type="InterPro" id="IPR026992">
    <property type="entry name" value="DIOX_N"/>
</dbReference>
<feature type="domain" description="Non-haem dioxygenase N-terminal" evidence="3">
    <location>
        <begin position="41"/>
        <end position="141"/>
    </location>
</feature>
<evidence type="ECO:0000313" key="5">
    <source>
        <dbReference type="Proteomes" id="UP000770015"/>
    </source>
</evidence>
<proteinExistence type="inferred from homology"/>
<name>A0A9P8V180_9PEZI</name>